<evidence type="ECO:0000313" key="4">
    <source>
        <dbReference type="Proteomes" id="UP000294678"/>
    </source>
</evidence>
<dbReference type="AlphaFoldDB" id="A0AA46DX08"/>
<dbReference type="Proteomes" id="UP000294678">
    <property type="component" value="Unassembled WGS sequence"/>
</dbReference>
<keyword evidence="4" id="KW-1185">Reference proteome</keyword>
<evidence type="ECO:0000259" key="2">
    <source>
        <dbReference type="Pfam" id="PF12706"/>
    </source>
</evidence>
<keyword evidence="1" id="KW-0472">Membrane</keyword>
<name>A0AA46DX08_9FUSO</name>
<dbReference type="GO" id="GO:0042781">
    <property type="term" value="F:3'-tRNA processing endoribonuclease activity"/>
    <property type="evidence" value="ECO:0007669"/>
    <property type="project" value="TreeGrafter"/>
</dbReference>
<evidence type="ECO:0000313" key="3">
    <source>
        <dbReference type="EMBL" id="TDT67352.1"/>
    </source>
</evidence>
<comment type="caution">
    <text evidence="3">The sequence shown here is derived from an EMBL/GenBank/DDBJ whole genome shotgun (WGS) entry which is preliminary data.</text>
</comment>
<keyword evidence="1" id="KW-0812">Transmembrane</keyword>
<gene>
    <name evidence="3" type="ORF">EV215_2030</name>
</gene>
<dbReference type="EMBL" id="SOBG01000011">
    <property type="protein sequence ID" value="TDT67352.1"/>
    <property type="molecule type" value="Genomic_DNA"/>
</dbReference>
<dbReference type="PANTHER" id="PTHR46018">
    <property type="entry name" value="ZINC PHOSPHODIESTERASE ELAC PROTEIN 1"/>
    <property type="match status" value="1"/>
</dbReference>
<evidence type="ECO:0000256" key="1">
    <source>
        <dbReference type="SAM" id="Phobius"/>
    </source>
</evidence>
<feature type="transmembrane region" description="Helical" evidence="1">
    <location>
        <begin position="92"/>
        <end position="114"/>
    </location>
</feature>
<dbReference type="PANTHER" id="PTHR46018:SF2">
    <property type="entry name" value="ZINC PHOSPHODIESTERASE ELAC PROTEIN 1"/>
    <property type="match status" value="1"/>
</dbReference>
<dbReference type="RefSeq" id="WP_134113880.1">
    <property type="nucleotide sequence ID" value="NZ_SOBG01000011.1"/>
</dbReference>
<keyword evidence="1" id="KW-1133">Transmembrane helix</keyword>
<sequence>MADDIKIKFWGVRGSHNVFGDQYKKYGGNTTCLSIEIGKKIMIFDAGTGIINYGKDILKNKKNTEINIFFTHTHIDHIQGLMYFTPIYMKKYFFNFIGSAVFTASFSDILTNIMSHQYFPVKFRQTGSYKRIYETHDNQIIIIRKDSNNIEIYNKNYETYEIEKEDIVVTCMHAINHPVGGVNIYKVEYKNKKIVFATDVESYVGGDEKLIEFSKNVDILIHDSAYLNDEYKLKQGWGHSTPEMAAVNAKKAEVKKLYLTHHSPDDTDEIVDKKVEIARKIFKESYLAYETLEIKL</sequence>
<dbReference type="InterPro" id="IPR036866">
    <property type="entry name" value="RibonucZ/Hydroxyglut_hydro"/>
</dbReference>
<organism evidence="3 4">
    <name type="scientific">Hypnocyclicus thermotrophus</name>
    <dbReference type="NCBI Taxonomy" id="1627895"/>
    <lineage>
        <taxon>Bacteria</taxon>
        <taxon>Fusobacteriati</taxon>
        <taxon>Fusobacteriota</taxon>
        <taxon>Fusobacteriia</taxon>
        <taxon>Fusobacteriales</taxon>
        <taxon>Fusobacteriaceae</taxon>
        <taxon>Hypnocyclicus</taxon>
    </lineage>
</organism>
<dbReference type="SUPFAM" id="SSF56281">
    <property type="entry name" value="Metallo-hydrolase/oxidoreductase"/>
    <property type="match status" value="1"/>
</dbReference>
<accession>A0AA46DX08</accession>
<dbReference type="InterPro" id="IPR001279">
    <property type="entry name" value="Metallo-B-lactamas"/>
</dbReference>
<feature type="domain" description="Metallo-beta-lactamase" evidence="2">
    <location>
        <begin position="63"/>
        <end position="262"/>
    </location>
</feature>
<reference evidence="3 4" key="1">
    <citation type="submission" date="2019-03" db="EMBL/GenBank/DDBJ databases">
        <title>Genomic Encyclopedia of Type Strains, Phase IV (KMG-IV): sequencing the most valuable type-strain genomes for metagenomic binning, comparative biology and taxonomic classification.</title>
        <authorList>
            <person name="Goeker M."/>
        </authorList>
    </citation>
    <scope>NUCLEOTIDE SEQUENCE [LARGE SCALE GENOMIC DNA]</scope>
    <source>
        <strain evidence="3 4">DSM 100055</strain>
    </source>
</reference>
<proteinExistence type="predicted"/>
<dbReference type="Pfam" id="PF12706">
    <property type="entry name" value="Lactamase_B_2"/>
    <property type="match status" value="1"/>
</dbReference>
<dbReference type="CDD" id="cd07715">
    <property type="entry name" value="TaR3-like_MBL-fold"/>
    <property type="match status" value="1"/>
</dbReference>
<protein>
    <submittedName>
        <fullName evidence="3">Phosphoribosyl 1,2-cyclic phosphodiesterase</fullName>
    </submittedName>
</protein>
<dbReference type="Gene3D" id="3.60.15.10">
    <property type="entry name" value="Ribonuclease Z/Hydroxyacylglutathione hydrolase-like"/>
    <property type="match status" value="1"/>
</dbReference>